<keyword evidence="4" id="KW-1185">Reference proteome</keyword>
<evidence type="ECO:0000259" key="2">
    <source>
        <dbReference type="PROSITE" id="PS51462"/>
    </source>
</evidence>
<protein>
    <submittedName>
        <fullName evidence="3">NUDIX domain-containing protein</fullName>
    </submittedName>
</protein>
<dbReference type="InterPro" id="IPR015797">
    <property type="entry name" value="NUDIX_hydrolase-like_dom_sf"/>
</dbReference>
<evidence type="ECO:0000256" key="1">
    <source>
        <dbReference type="ARBA" id="ARBA00022801"/>
    </source>
</evidence>
<dbReference type="CDD" id="cd04663">
    <property type="entry name" value="NUDIX_Hydrolase"/>
    <property type="match status" value="1"/>
</dbReference>
<name>A0A4V1AMQ8_9BACL</name>
<gene>
    <name evidence="3" type="ORF">E2636_02695</name>
</gene>
<dbReference type="PROSITE" id="PS00893">
    <property type="entry name" value="NUDIX_BOX"/>
    <property type="match status" value="1"/>
</dbReference>
<dbReference type="Proteomes" id="UP000294292">
    <property type="component" value="Chromosome"/>
</dbReference>
<dbReference type="PROSITE" id="PS51462">
    <property type="entry name" value="NUDIX"/>
    <property type="match status" value="1"/>
</dbReference>
<feature type="domain" description="Nudix hydrolase" evidence="2">
    <location>
        <begin position="2"/>
        <end position="142"/>
    </location>
</feature>
<dbReference type="Gene3D" id="3.90.79.10">
    <property type="entry name" value="Nucleoside Triphosphate Pyrophosphohydrolase"/>
    <property type="match status" value="1"/>
</dbReference>
<dbReference type="SUPFAM" id="SSF55811">
    <property type="entry name" value="Nudix"/>
    <property type="match status" value="1"/>
</dbReference>
<keyword evidence="1" id="KW-0378">Hydrolase</keyword>
<dbReference type="Pfam" id="PF00293">
    <property type="entry name" value="NUDIX"/>
    <property type="match status" value="1"/>
</dbReference>
<evidence type="ECO:0000313" key="3">
    <source>
        <dbReference type="EMBL" id="QBP40125.1"/>
    </source>
</evidence>
<organism evidence="3 4">
    <name type="scientific">Paenisporosarcina antarctica</name>
    <dbReference type="NCBI Taxonomy" id="417367"/>
    <lineage>
        <taxon>Bacteria</taxon>
        <taxon>Bacillati</taxon>
        <taxon>Bacillota</taxon>
        <taxon>Bacilli</taxon>
        <taxon>Bacillales</taxon>
        <taxon>Caryophanaceae</taxon>
        <taxon>Paenisporosarcina</taxon>
    </lineage>
</organism>
<dbReference type="EMBL" id="CP038015">
    <property type="protein sequence ID" value="QBP40125.1"/>
    <property type="molecule type" value="Genomic_DNA"/>
</dbReference>
<evidence type="ECO:0000313" key="4">
    <source>
        <dbReference type="Proteomes" id="UP000294292"/>
    </source>
</evidence>
<dbReference type="OrthoDB" id="2661124at2"/>
<dbReference type="KEGG" id="panc:E2636_02695"/>
<dbReference type="InterPro" id="IPR020084">
    <property type="entry name" value="NUDIX_hydrolase_CS"/>
</dbReference>
<dbReference type="RefSeq" id="WP_134208768.1">
    <property type="nucleotide sequence ID" value="NZ_CP038015.1"/>
</dbReference>
<dbReference type="InterPro" id="IPR000086">
    <property type="entry name" value="NUDIX_hydrolase_dom"/>
</dbReference>
<proteinExistence type="predicted"/>
<dbReference type="AlphaFoldDB" id="A0A4V1AMQ8"/>
<reference evidence="3 4" key="1">
    <citation type="submission" date="2019-03" db="EMBL/GenBank/DDBJ databases">
        <title>Complete genome sequence of Paenisporosarcina antarctica CGMCC 1.6503T.</title>
        <authorList>
            <person name="Rong J.-C."/>
            <person name="Chi N.-Y."/>
            <person name="Zhang Q.-F."/>
        </authorList>
    </citation>
    <scope>NUCLEOTIDE SEQUENCE [LARGE SCALE GENOMIC DNA]</scope>
    <source>
        <strain evidence="3 4">CGMCC 1.6503</strain>
    </source>
</reference>
<dbReference type="GO" id="GO:0016787">
    <property type="term" value="F:hydrolase activity"/>
    <property type="evidence" value="ECO:0007669"/>
    <property type="project" value="UniProtKB-KW"/>
</dbReference>
<sequence>MKTKQKVLAYITKGQEPNLELLVFEQKNEPEAGLQVPGGTIEEDELLIDALYREITEETGIARDELSFMGKLHKYNYYPYGKDIVYERNFFQLGYAGNQENWEHEVVSDGKDNGMTFQFHFEPIDTLPKLAGAQDGALEFLQ</sequence>
<accession>A0A4V1AMQ8</accession>